<evidence type="ECO:0000256" key="6">
    <source>
        <dbReference type="ARBA" id="ARBA00022989"/>
    </source>
</evidence>
<evidence type="ECO:0000256" key="8">
    <source>
        <dbReference type="SAM" id="Phobius"/>
    </source>
</evidence>
<dbReference type="EMBL" id="LR134384">
    <property type="protein sequence ID" value="VEH14831.1"/>
    <property type="molecule type" value="Genomic_DNA"/>
</dbReference>
<dbReference type="InterPro" id="IPR006512">
    <property type="entry name" value="YidE_YbjL"/>
</dbReference>
<feature type="transmembrane region" description="Helical" evidence="8">
    <location>
        <begin position="12"/>
        <end position="31"/>
    </location>
</feature>
<keyword evidence="5 8" id="KW-0812">Transmembrane</keyword>
<dbReference type="InterPro" id="IPR050144">
    <property type="entry name" value="AAE_transporter"/>
</dbReference>
<feature type="domain" description="RCK C-terminal" evidence="10">
    <location>
        <begin position="190"/>
        <end position="273"/>
    </location>
</feature>
<comment type="subcellular location">
    <subcellularLocation>
        <location evidence="1">Cell membrane</location>
        <topology evidence="1">Multi-pass membrane protein</topology>
    </subcellularLocation>
</comment>
<dbReference type="PANTHER" id="PTHR30445:SF3">
    <property type="entry name" value="TRANSPORT PROTEIN YIDE-RELATED"/>
    <property type="match status" value="1"/>
</dbReference>
<evidence type="ECO:0000256" key="4">
    <source>
        <dbReference type="ARBA" id="ARBA00022475"/>
    </source>
</evidence>
<evidence type="ECO:0000259" key="9">
    <source>
        <dbReference type="PROSITE" id="PS50125"/>
    </source>
</evidence>
<dbReference type="NCBIfam" id="TIGR01625">
    <property type="entry name" value="YidE_YbjL_dupl"/>
    <property type="match status" value="2"/>
</dbReference>
<feature type="transmembrane region" description="Helical" evidence="8">
    <location>
        <begin position="401"/>
        <end position="420"/>
    </location>
</feature>
<dbReference type="Gene3D" id="3.30.70.1450">
    <property type="entry name" value="Regulator of K+ conductance, C-terminal domain"/>
    <property type="match status" value="2"/>
</dbReference>
<evidence type="ECO:0000256" key="5">
    <source>
        <dbReference type="ARBA" id="ARBA00022692"/>
    </source>
</evidence>
<feature type="transmembrane region" description="Helical" evidence="8">
    <location>
        <begin position="158"/>
        <end position="180"/>
    </location>
</feature>
<dbReference type="KEGG" id="poc:NCTC13071_00817"/>
<feature type="transmembrane region" description="Helical" evidence="8">
    <location>
        <begin position="375"/>
        <end position="395"/>
    </location>
</feature>
<evidence type="ECO:0000313" key="11">
    <source>
        <dbReference type="EMBL" id="VEH14831.1"/>
    </source>
</evidence>
<dbReference type="GO" id="GO:0008324">
    <property type="term" value="F:monoatomic cation transmembrane transporter activity"/>
    <property type="evidence" value="ECO:0007669"/>
    <property type="project" value="InterPro"/>
</dbReference>
<dbReference type="PROSITE" id="PS51202">
    <property type="entry name" value="RCK_C"/>
    <property type="match status" value="2"/>
</dbReference>
<dbReference type="PROSITE" id="PS50125">
    <property type="entry name" value="GUANYLATE_CYCLASE_2"/>
    <property type="match status" value="1"/>
</dbReference>
<feature type="domain" description="Guanylate cyclase" evidence="9">
    <location>
        <begin position="401"/>
        <end position="438"/>
    </location>
</feature>
<dbReference type="InterPro" id="IPR036721">
    <property type="entry name" value="RCK_C_sf"/>
</dbReference>
<feature type="transmembrane region" description="Helical" evidence="8">
    <location>
        <begin position="38"/>
        <end position="57"/>
    </location>
</feature>
<keyword evidence="3" id="KW-0813">Transport</keyword>
<gene>
    <name evidence="11" type="ORF">NCTC13071_00817</name>
</gene>
<dbReference type="InterPro" id="IPR001054">
    <property type="entry name" value="A/G_cyclase"/>
</dbReference>
<dbReference type="GO" id="GO:0005886">
    <property type="term" value="C:plasma membrane"/>
    <property type="evidence" value="ECO:0007669"/>
    <property type="project" value="UniProtKB-SubCell"/>
</dbReference>
<evidence type="ECO:0000256" key="2">
    <source>
        <dbReference type="ARBA" id="ARBA00009854"/>
    </source>
</evidence>
<feature type="domain" description="RCK C-terminal" evidence="10">
    <location>
        <begin position="279"/>
        <end position="365"/>
    </location>
</feature>
<dbReference type="Pfam" id="PF02080">
    <property type="entry name" value="TrkA_C"/>
    <property type="match status" value="2"/>
</dbReference>
<dbReference type="GO" id="GO:0006813">
    <property type="term" value="P:potassium ion transport"/>
    <property type="evidence" value="ECO:0007669"/>
    <property type="project" value="InterPro"/>
</dbReference>
<protein>
    <submittedName>
        <fullName evidence="11">Putative transporter</fullName>
    </submittedName>
</protein>
<dbReference type="SUPFAM" id="SSF116726">
    <property type="entry name" value="TrkA C-terminal domain-like"/>
    <property type="match status" value="2"/>
</dbReference>
<evidence type="ECO:0000256" key="1">
    <source>
        <dbReference type="ARBA" id="ARBA00004651"/>
    </source>
</evidence>
<dbReference type="PANTHER" id="PTHR30445">
    <property type="entry name" value="K(+)_H(+) ANTIPORTER SUBUNIT KHTT"/>
    <property type="match status" value="1"/>
</dbReference>
<proteinExistence type="inferred from homology"/>
<dbReference type="Proteomes" id="UP000274578">
    <property type="component" value="Chromosome 1"/>
</dbReference>
<feature type="transmembrane region" description="Helical" evidence="8">
    <location>
        <begin position="100"/>
        <end position="121"/>
    </location>
</feature>
<dbReference type="GeneID" id="85011700"/>
<dbReference type="GO" id="GO:0035556">
    <property type="term" value="P:intracellular signal transduction"/>
    <property type="evidence" value="ECO:0007669"/>
    <property type="project" value="InterPro"/>
</dbReference>
<feature type="transmembrane region" description="Helical" evidence="8">
    <location>
        <begin position="497"/>
        <end position="516"/>
    </location>
</feature>
<reference evidence="11 12" key="1">
    <citation type="submission" date="2018-12" db="EMBL/GenBank/DDBJ databases">
        <authorList>
            <consortium name="Pathogen Informatics"/>
        </authorList>
    </citation>
    <scope>NUCLEOTIDE SEQUENCE [LARGE SCALE GENOMIC DNA]</scope>
    <source>
        <strain evidence="11 12">NCTC13071</strain>
    </source>
</reference>
<dbReference type="AlphaFoldDB" id="A0A448L4F3"/>
<evidence type="ECO:0000256" key="3">
    <source>
        <dbReference type="ARBA" id="ARBA00022448"/>
    </source>
</evidence>
<keyword evidence="6 8" id="KW-1133">Transmembrane helix</keyword>
<evidence type="ECO:0000256" key="7">
    <source>
        <dbReference type="ARBA" id="ARBA00023136"/>
    </source>
</evidence>
<accession>A0A448L4F3</accession>
<sequence>MDWINNLFTIHSSIQTVVILSIIIACGLGIGKLKVMGISLGIAFVFFVGIFAGHLGFSVDSTVLDYAETFGLAMFVYCLGLHVGPNFFGSLRHEGMALNIWSLVVVIVGTLFALLLIPLTGINLPDMVGLLCGATTNTPALGAATQALSHLGMSSGSVALATAVTYPLGVLGVIVAMIILRKFFVKPTDLEIQSVDSNDHTYIAEFEVINPATSGKDIATVSSMTHLKFIISRIWRGNEVIVPTAETVLKANDDLLVITTKEDEGAMEILFGKKINKDWNKEAIDWNAIDSLVESRILVLTRTELNGKRLGELHLRKSYGVNVSRVLRGDTKLLATGDLRLQYGDRITVVGQHEAVNHVEGYFGNSVKTLNEPNIGSILLGMFLGLALGTIPISIPGMESSVRLGIAGGPIIMGIIVGALGPKMHFISYTTQSASLMLRKLGLSLYLACLGLDAGKDFFGTVMRPQGLLWVGVGALITIVPVLIVGLIALKTKKFDFGTICGILCGSMANPMALGYANDTLKGDTASISYASVYPLGMFVRVIIAQIIVMFFAT</sequence>
<organism evidence="11 12">
    <name type="scientific">Segatella oris</name>
    <dbReference type="NCBI Taxonomy" id="28135"/>
    <lineage>
        <taxon>Bacteria</taxon>
        <taxon>Pseudomonadati</taxon>
        <taxon>Bacteroidota</taxon>
        <taxon>Bacteroidia</taxon>
        <taxon>Bacteroidales</taxon>
        <taxon>Prevotellaceae</taxon>
        <taxon>Segatella</taxon>
    </lineage>
</organism>
<feature type="transmembrane region" description="Helical" evidence="8">
    <location>
        <begin position="528"/>
        <end position="553"/>
    </location>
</feature>
<feature type="transmembrane region" description="Helical" evidence="8">
    <location>
        <begin position="441"/>
        <end position="462"/>
    </location>
</feature>
<dbReference type="InterPro" id="IPR006037">
    <property type="entry name" value="RCK_C"/>
</dbReference>
<dbReference type="Pfam" id="PF06826">
    <property type="entry name" value="Asp-Al_Ex"/>
    <property type="match status" value="2"/>
</dbReference>
<feature type="transmembrane region" description="Helical" evidence="8">
    <location>
        <begin position="468"/>
        <end position="490"/>
    </location>
</feature>
<keyword evidence="4" id="KW-1003">Cell membrane</keyword>
<dbReference type="NCBIfam" id="NF003007">
    <property type="entry name" value="PRK03818.1"/>
    <property type="match status" value="1"/>
</dbReference>
<evidence type="ECO:0000313" key="12">
    <source>
        <dbReference type="Proteomes" id="UP000274578"/>
    </source>
</evidence>
<feature type="transmembrane region" description="Helical" evidence="8">
    <location>
        <begin position="69"/>
        <end position="88"/>
    </location>
</feature>
<dbReference type="RefSeq" id="WP_018920271.1">
    <property type="nucleotide sequence ID" value="NZ_CAUURG010000073.1"/>
</dbReference>
<comment type="similarity">
    <text evidence="2">Belongs to the AAE transporter (TC 2.A.81) family.</text>
</comment>
<name>A0A448L4F3_9BACT</name>
<keyword evidence="7 8" id="KW-0472">Membrane</keyword>
<dbReference type="GO" id="GO:0009190">
    <property type="term" value="P:cyclic nucleotide biosynthetic process"/>
    <property type="evidence" value="ECO:0007669"/>
    <property type="project" value="InterPro"/>
</dbReference>
<evidence type="ECO:0000259" key="10">
    <source>
        <dbReference type="PROSITE" id="PS51202"/>
    </source>
</evidence>